<dbReference type="RefSeq" id="WP_194030069.1">
    <property type="nucleotide sequence ID" value="NZ_JADEWZ010000019.1"/>
</dbReference>
<keyword evidence="2" id="KW-1185">Reference proteome</keyword>
<dbReference type="Proteomes" id="UP000654482">
    <property type="component" value="Unassembled WGS sequence"/>
</dbReference>
<evidence type="ECO:0000313" key="1">
    <source>
        <dbReference type="EMBL" id="MBE9116977.1"/>
    </source>
</evidence>
<dbReference type="EMBL" id="JADEWZ010000019">
    <property type="protein sequence ID" value="MBE9116977.1"/>
    <property type="molecule type" value="Genomic_DNA"/>
</dbReference>
<evidence type="ECO:0000313" key="2">
    <source>
        <dbReference type="Proteomes" id="UP000654482"/>
    </source>
</evidence>
<comment type="caution">
    <text evidence="1">The sequence shown here is derived from an EMBL/GenBank/DDBJ whole genome shotgun (WGS) entry which is preliminary data.</text>
</comment>
<reference evidence="1" key="1">
    <citation type="submission" date="2020-10" db="EMBL/GenBank/DDBJ databases">
        <authorList>
            <person name="Castelo-Branco R."/>
            <person name="Eusebio N."/>
            <person name="Adriana R."/>
            <person name="Vieira A."/>
            <person name="Brugerolle De Fraissinette N."/>
            <person name="Rezende De Castro R."/>
            <person name="Schneider M.P."/>
            <person name="Vasconcelos V."/>
            <person name="Leao P.N."/>
        </authorList>
    </citation>
    <scope>NUCLEOTIDE SEQUENCE</scope>
    <source>
        <strain evidence="1">LEGE 07157</strain>
    </source>
</reference>
<sequence length="58" mass="6272">MNISTVFLGDLKLYLQSRAAQGDSTAQNLLTQLEQMEQEEPIGQALFSSPPGTETLGC</sequence>
<organism evidence="1 2">
    <name type="scientific">Lusitaniella coriacea LEGE 07157</name>
    <dbReference type="NCBI Taxonomy" id="945747"/>
    <lineage>
        <taxon>Bacteria</taxon>
        <taxon>Bacillati</taxon>
        <taxon>Cyanobacteriota</taxon>
        <taxon>Cyanophyceae</taxon>
        <taxon>Spirulinales</taxon>
        <taxon>Lusitaniellaceae</taxon>
        <taxon>Lusitaniella</taxon>
    </lineage>
</organism>
<protein>
    <submittedName>
        <fullName evidence="1">Uncharacterized protein</fullName>
    </submittedName>
</protein>
<name>A0A8J7DX78_9CYAN</name>
<accession>A0A8J7DX78</accession>
<proteinExistence type="predicted"/>
<dbReference type="AlphaFoldDB" id="A0A8J7DX78"/>
<gene>
    <name evidence="1" type="ORF">IQ249_13810</name>
</gene>